<evidence type="ECO:0000313" key="2">
    <source>
        <dbReference type="EMBL" id="EHK83882.1"/>
    </source>
</evidence>
<dbReference type="PATRIC" id="fig|1114960.4.peg.2228"/>
<keyword evidence="1" id="KW-0472">Membrane</keyword>
<proteinExistence type="predicted"/>
<gene>
    <name evidence="2" type="ORF">AK37_10926</name>
</gene>
<dbReference type="AlphaFoldDB" id="H0JR99"/>
<protein>
    <submittedName>
        <fullName evidence="2">Uncharacterized protein</fullName>
    </submittedName>
</protein>
<accession>H0JR99</accession>
<feature type="transmembrane region" description="Helical" evidence="1">
    <location>
        <begin position="37"/>
        <end position="55"/>
    </location>
</feature>
<keyword evidence="1" id="KW-0812">Transmembrane</keyword>
<feature type="transmembrane region" description="Helical" evidence="1">
    <location>
        <begin position="96"/>
        <end position="117"/>
    </location>
</feature>
<comment type="caution">
    <text evidence="2">The sequence shown here is derived from an EMBL/GenBank/DDBJ whole genome shotgun (WGS) entry which is preliminary data.</text>
</comment>
<name>H0JR99_9NOCA</name>
<sequence>MRMPWARTAQERTVDYEAPQRRVIHPVRRPRGGGDRALVAFAHLVTAVAGGRGYWFDEMYMLAVGRNHLDWGSADQPPVAPLIAWVAEVVVPGSVLVLRIPAIVATVAAVVVVALIARELGGDRRGARRARAVRLGADVQQRRRGTDRREHRGRVRGSVGAQPNRAYGYFPLPDESSTDVLFTGADPFDLEPYFTEIREVRGPVSDDIDARVWLLTGRTTGWHEIRQQIRTLDVA</sequence>
<evidence type="ECO:0000313" key="3">
    <source>
        <dbReference type="Proteomes" id="UP000005064"/>
    </source>
</evidence>
<reference evidence="2 3" key="1">
    <citation type="submission" date="2011-12" db="EMBL/GenBank/DDBJ databases">
        <authorList>
            <person name="Kriszt B."/>
            <person name="Tancsics A."/>
            <person name="Cserhati M."/>
            <person name="Toth A."/>
            <person name="Nagy I."/>
            <person name="Horvath B."/>
            <person name="Tamura T."/>
            <person name="Kukolya J."/>
            <person name="Szoboszlay S."/>
        </authorList>
    </citation>
    <scope>NUCLEOTIDE SEQUENCE [LARGE SCALE GENOMIC DNA]</scope>
    <source>
        <strain evidence="2 3">AK37</strain>
    </source>
</reference>
<dbReference type="Proteomes" id="UP000005064">
    <property type="component" value="Unassembled WGS sequence"/>
</dbReference>
<dbReference type="EMBL" id="AHBW01000038">
    <property type="protein sequence ID" value="EHK83882.1"/>
    <property type="molecule type" value="Genomic_DNA"/>
</dbReference>
<organism evidence="2 3">
    <name type="scientific">Rhodococcus pyridinivorans AK37</name>
    <dbReference type="NCBI Taxonomy" id="1114960"/>
    <lineage>
        <taxon>Bacteria</taxon>
        <taxon>Bacillati</taxon>
        <taxon>Actinomycetota</taxon>
        <taxon>Actinomycetes</taxon>
        <taxon>Mycobacteriales</taxon>
        <taxon>Nocardiaceae</taxon>
        <taxon>Rhodococcus</taxon>
    </lineage>
</organism>
<evidence type="ECO:0000256" key="1">
    <source>
        <dbReference type="SAM" id="Phobius"/>
    </source>
</evidence>
<keyword evidence="1" id="KW-1133">Transmembrane helix</keyword>